<dbReference type="GO" id="GO:0016787">
    <property type="term" value="F:hydrolase activity"/>
    <property type="evidence" value="ECO:0007669"/>
    <property type="project" value="UniProtKB-KW"/>
</dbReference>
<organism evidence="9 10">
    <name type="scientific">Maledivibacter halophilus</name>
    <dbReference type="NCBI Taxonomy" id="36842"/>
    <lineage>
        <taxon>Bacteria</taxon>
        <taxon>Bacillati</taxon>
        <taxon>Bacillota</taxon>
        <taxon>Clostridia</taxon>
        <taxon>Peptostreptococcales</taxon>
        <taxon>Caminicellaceae</taxon>
        <taxon>Maledivibacter</taxon>
    </lineage>
</organism>
<protein>
    <submittedName>
        <fullName evidence="9">Acetylornithine deacetylase</fullName>
    </submittedName>
</protein>
<sequence>MDKILTKVLEKNKEVYIHYLEELVALDTQVIGHGIDGGYEKNGQMFLEKILLEMGAKVKRELLNEKLIQKGIKLFNEGNPGHNYADRYNLTACFEGDKKGRSILFNGHVDTMPPGDMSLWDKNPWQPTIKDGKLFGLGACDMKAGLMASIMAVKLLQDANIDLPGDVKITSVVDEEGGGNGSLAAMLNGHRADAAVVCEPTDYNLTIGHMGFIFFKVDVTGVALHSGTKWKGVNAIEKAIFLIDALQELEHRWLMLYKHPFLPSPTLNIGVIEGGTAGSTVPDKCTFKLCLHYLPNLMTYESVVKEVTDSLMLRSQGDSWLMKHPPEISIYQAGGAFEISSEDSFVKTAKKVMGDVMGNPPILNGSNGGNDARLLKNIGKMPTVVMGPGSLEQCHVVNEYVKVEDYLQFILIYAKLILNWCKNQ</sequence>
<dbReference type="Proteomes" id="UP000190285">
    <property type="component" value="Unassembled WGS sequence"/>
</dbReference>
<dbReference type="STRING" id="36842.SAMN02194393_03935"/>
<evidence type="ECO:0000259" key="8">
    <source>
        <dbReference type="Pfam" id="PF07687"/>
    </source>
</evidence>
<dbReference type="InterPro" id="IPR011650">
    <property type="entry name" value="Peptidase_M20_dimer"/>
</dbReference>
<evidence type="ECO:0000256" key="7">
    <source>
        <dbReference type="ARBA" id="ARBA00023285"/>
    </source>
</evidence>
<comment type="similarity">
    <text evidence="3">Belongs to the peptidase M20A family.</text>
</comment>
<dbReference type="Pfam" id="PF07687">
    <property type="entry name" value="M20_dimer"/>
    <property type="match status" value="1"/>
</dbReference>
<dbReference type="InterPro" id="IPR010182">
    <property type="entry name" value="ArgE/DapE"/>
</dbReference>
<evidence type="ECO:0000313" key="9">
    <source>
        <dbReference type="EMBL" id="SKC83534.1"/>
    </source>
</evidence>
<dbReference type="PANTHER" id="PTHR43808">
    <property type="entry name" value="ACETYLORNITHINE DEACETYLASE"/>
    <property type="match status" value="1"/>
</dbReference>
<keyword evidence="4" id="KW-0479">Metal-binding</keyword>
<dbReference type="OrthoDB" id="9792335at2"/>
<proteinExistence type="inferred from homology"/>
<keyword evidence="5" id="KW-0378">Hydrolase</keyword>
<accession>A0A1T5M680</accession>
<dbReference type="InterPro" id="IPR036264">
    <property type="entry name" value="Bact_exopeptidase_dim_dom"/>
</dbReference>
<evidence type="ECO:0000256" key="2">
    <source>
        <dbReference type="ARBA" id="ARBA00001947"/>
    </source>
</evidence>
<evidence type="ECO:0000256" key="3">
    <source>
        <dbReference type="ARBA" id="ARBA00006247"/>
    </source>
</evidence>
<keyword evidence="10" id="KW-1185">Reference proteome</keyword>
<dbReference type="RefSeq" id="WP_079493982.1">
    <property type="nucleotide sequence ID" value="NZ_FUZT01000010.1"/>
</dbReference>
<dbReference type="EMBL" id="FUZT01000010">
    <property type="protein sequence ID" value="SKC83534.1"/>
    <property type="molecule type" value="Genomic_DNA"/>
</dbReference>
<dbReference type="GO" id="GO:0046872">
    <property type="term" value="F:metal ion binding"/>
    <property type="evidence" value="ECO:0007669"/>
    <property type="project" value="UniProtKB-KW"/>
</dbReference>
<dbReference type="Pfam" id="PF01546">
    <property type="entry name" value="Peptidase_M20"/>
    <property type="match status" value="1"/>
</dbReference>
<evidence type="ECO:0000256" key="6">
    <source>
        <dbReference type="ARBA" id="ARBA00022833"/>
    </source>
</evidence>
<dbReference type="SUPFAM" id="SSF55031">
    <property type="entry name" value="Bacterial exopeptidase dimerisation domain"/>
    <property type="match status" value="1"/>
</dbReference>
<dbReference type="InterPro" id="IPR002933">
    <property type="entry name" value="Peptidase_M20"/>
</dbReference>
<evidence type="ECO:0000256" key="1">
    <source>
        <dbReference type="ARBA" id="ARBA00001941"/>
    </source>
</evidence>
<keyword evidence="7" id="KW-0170">Cobalt</keyword>
<reference evidence="9 10" key="1">
    <citation type="submission" date="2017-02" db="EMBL/GenBank/DDBJ databases">
        <authorList>
            <person name="Peterson S.W."/>
        </authorList>
    </citation>
    <scope>NUCLEOTIDE SEQUENCE [LARGE SCALE GENOMIC DNA]</scope>
    <source>
        <strain evidence="9 10">M1</strain>
    </source>
</reference>
<evidence type="ECO:0000256" key="4">
    <source>
        <dbReference type="ARBA" id="ARBA00022723"/>
    </source>
</evidence>
<dbReference type="PANTHER" id="PTHR43808:SF25">
    <property type="entry name" value="PEPTIDASE M20 DIMERISATION DOMAIN-CONTAINING PROTEIN"/>
    <property type="match status" value="1"/>
</dbReference>
<feature type="domain" description="Peptidase M20 dimerisation" evidence="8">
    <location>
        <begin position="207"/>
        <end position="309"/>
    </location>
</feature>
<evidence type="ECO:0000313" key="10">
    <source>
        <dbReference type="Proteomes" id="UP000190285"/>
    </source>
</evidence>
<dbReference type="Gene3D" id="3.30.70.360">
    <property type="match status" value="1"/>
</dbReference>
<name>A0A1T5M680_9FIRM</name>
<dbReference type="AlphaFoldDB" id="A0A1T5M680"/>
<dbReference type="SUPFAM" id="SSF53187">
    <property type="entry name" value="Zn-dependent exopeptidases"/>
    <property type="match status" value="1"/>
</dbReference>
<gene>
    <name evidence="9" type="ORF">SAMN02194393_03935</name>
</gene>
<dbReference type="Gene3D" id="3.40.630.10">
    <property type="entry name" value="Zn peptidases"/>
    <property type="match status" value="1"/>
</dbReference>
<comment type="cofactor">
    <cofactor evidence="2">
        <name>Zn(2+)</name>
        <dbReference type="ChEBI" id="CHEBI:29105"/>
    </cofactor>
</comment>
<comment type="cofactor">
    <cofactor evidence="1">
        <name>Co(2+)</name>
        <dbReference type="ChEBI" id="CHEBI:48828"/>
    </cofactor>
</comment>
<dbReference type="NCBIfam" id="TIGR01910">
    <property type="entry name" value="DapE-ArgE"/>
    <property type="match status" value="1"/>
</dbReference>
<keyword evidence="6" id="KW-0862">Zinc</keyword>
<evidence type="ECO:0000256" key="5">
    <source>
        <dbReference type="ARBA" id="ARBA00022801"/>
    </source>
</evidence>
<dbReference type="InterPro" id="IPR050072">
    <property type="entry name" value="Peptidase_M20A"/>
</dbReference>